<evidence type="ECO:0000313" key="4">
    <source>
        <dbReference type="Proteomes" id="UP000007800"/>
    </source>
</evidence>
<feature type="compositionally biased region" description="Acidic residues" evidence="1">
    <location>
        <begin position="8"/>
        <end position="20"/>
    </location>
</feature>
<proteinExistence type="predicted"/>
<protein>
    <submittedName>
        <fullName evidence="3">Craniofacial development protein, putative</fullName>
    </submittedName>
</protein>
<gene>
    <name evidence="3" type="ORF">Pmar_PMAR025342</name>
</gene>
<feature type="region of interest" description="Disordered" evidence="1">
    <location>
        <begin position="1"/>
        <end position="102"/>
    </location>
</feature>
<dbReference type="PANTHER" id="PTHR48407:SF1">
    <property type="entry name" value="CRANIOFACIAL DEVELOPMENT PROTEIN 1"/>
    <property type="match status" value="1"/>
</dbReference>
<evidence type="ECO:0000259" key="2">
    <source>
        <dbReference type="PROSITE" id="PS51279"/>
    </source>
</evidence>
<name>C5KS18_PERM5</name>
<dbReference type="OrthoDB" id="445677at2759"/>
<dbReference type="Proteomes" id="UP000007800">
    <property type="component" value="Unassembled WGS sequence"/>
</dbReference>
<dbReference type="GeneID" id="9058744"/>
<organism evidence="4">
    <name type="scientific">Perkinsus marinus (strain ATCC 50983 / TXsc)</name>
    <dbReference type="NCBI Taxonomy" id="423536"/>
    <lineage>
        <taxon>Eukaryota</taxon>
        <taxon>Sar</taxon>
        <taxon>Alveolata</taxon>
        <taxon>Perkinsozoa</taxon>
        <taxon>Perkinsea</taxon>
        <taxon>Perkinsida</taxon>
        <taxon>Perkinsidae</taxon>
        <taxon>Perkinsus</taxon>
    </lineage>
</organism>
<keyword evidence="4" id="KW-1185">Reference proteome</keyword>
<feature type="compositionally biased region" description="Basic and acidic residues" evidence="1">
    <location>
        <begin position="87"/>
        <end position="100"/>
    </location>
</feature>
<feature type="compositionally biased region" description="Basic and acidic residues" evidence="1">
    <location>
        <begin position="43"/>
        <end position="63"/>
    </location>
</feature>
<dbReference type="EMBL" id="GG675955">
    <property type="protein sequence ID" value="EER12709.1"/>
    <property type="molecule type" value="Genomic_DNA"/>
</dbReference>
<dbReference type="OMA" id="FHMPIMG"/>
<reference evidence="3 4" key="1">
    <citation type="submission" date="2008-07" db="EMBL/GenBank/DDBJ databases">
        <authorList>
            <person name="El-Sayed N."/>
            <person name="Caler E."/>
            <person name="Inman J."/>
            <person name="Amedeo P."/>
            <person name="Hass B."/>
            <person name="Wortman J."/>
        </authorList>
    </citation>
    <scope>NUCLEOTIDE SEQUENCE [LARGE SCALE GENOMIC DNA]</scope>
    <source>
        <strain evidence="4">ATCC 50983 / TXsc</strain>
    </source>
</reference>
<dbReference type="AlphaFoldDB" id="C5KS18"/>
<dbReference type="Pfam" id="PF07572">
    <property type="entry name" value="BCNT"/>
    <property type="match status" value="1"/>
</dbReference>
<sequence length="278" mass="31044">MSAAVDELLSDDNESDDSDYVDSGGSSESSYGDEAAVVEIDEDARKERDQRLQQEYATMKEARNGLYVPPSEPHRDSLWESFNRRQATSERQKDRTRRGLGEMLSKIASTSLKDSPEEIDIVRYKKEARASSNGLGAPIAVAKVLAEVRKADKVEIDSHVKYAGRTVNVRRVVSKSSVEGAKHLRKAQRDLKTALGGSLGSLDAYLRGLRAGQVTSVEKSSAEWSRFKASSELDGLFEKDRRDGYLHKRAFLEAADTREYDKRKEAEKKARQTAQPKV</sequence>
<evidence type="ECO:0000313" key="3">
    <source>
        <dbReference type="EMBL" id="EER12709.1"/>
    </source>
</evidence>
<feature type="compositionally biased region" description="Low complexity" evidence="1">
    <location>
        <begin position="21"/>
        <end position="34"/>
    </location>
</feature>
<feature type="domain" description="BCNT-C" evidence="2">
    <location>
        <begin position="196"/>
        <end position="273"/>
    </location>
</feature>
<accession>C5KS18</accession>
<dbReference type="InterPro" id="IPR027124">
    <property type="entry name" value="Swc5/CFDP1/2"/>
</dbReference>
<dbReference type="RefSeq" id="XP_002780914.1">
    <property type="nucleotide sequence ID" value="XM_002780868.1"/>
</dbReference>
<evidence type="ECO:0000256" key="1">
    <source>
        <dbReference type="SAM" id="MobiDB-lite"/>
    </source>
</evidence>
<dbReference type="PROSITE" id="PS51279">
    <property type="entry name" value="BCNT_C"/>
    <property type="match status" value="1"/>
</dbReference>
<dbReference type="InterPro" id="IPR011421">
    <property type="entry name" value="BCNT-C"/>
</dbReference>
<dbReference type="PANTHER" id="PTHR48407">
    <property type="entry name" value="CRANIOFACIAL DEVELOPMENT PROTEIN 1"/>
    <property type="match status" value="1"/>
</dbReference>
<dbReference type="InParanoid" id="C5KS18"/>